<feature type="coiled-coil region" evidence="1">
    <location>
        <begin position="304"/>
        <end position="376"/>
    </location>
</feature>
<dbReference type="InterPro" id="IPR041578">
    <property type="entry name" value="PIN_8"/>
</dbReference>
<keyword evidence="4" id="KW-1185">Reference proteome</keyword>
<dbReference type="Proteomes" id="UP001595841">
    <property type="component" value="Unassembled WGS sequence"/>
</dbReference>
<dbReference type="EMBL" id="JBHSCL010000007">
    <property type="protein sequence ID" value="MFC4221201.1"/>
    <property type="molecule type" value="Genomic_DNA"/>
</dbReference>
<dbReference type="RefSeq" id="WP_379765505.1">
    <property type="nucleotide sequence ID" value="NZ_JBHSCL010000007.1"/>
</dbReference>
<evidence type="ECO:0000259" key="2">
    <source>
        <dbReference type="Pfam" id="PF18476"/>
    </source>
</evidence>
<evidence type="ECO:0000256" key="1">
    <source>
        <dbReference type="SAM" id="Coils"/>
    </source>
</evidence>
<comment type="caution">
    <text evidence="3">The sequence shown here is derived from an EMBL/GenBank/DDBJ whole genome shotgun (WGS) entry which is preliminary data.</text>
</comment>
<proteinExistence type="predicted"/>
<sequence>MKNIFPGYSKKTEAEIKEIWEKGTILFDANVLLNLYRYSNETRKTIIDLITKFKDKIWLPHQSALEYNRNRYEVIADQEKAYKEFTDKIKQIQKDLQSTSKPPFLSEKVHKDLNKVFEKVNSEVEESIDKYCDYLKSDPIYDELSILFEKKISEPYDDKKLEELYKEGQERFDKKIPPGYEDEKNKEGNRKYGDFILWCQVIDKAKDTKAPIIFITDERKKDWWWKIKDGRNMGPRQELTAEISEKANVDFHMYSSERFLSYGQNFLEEQVNQEALKEIKAMKLAEIEHSRMLKRRTEREIRRRLREKERYEFLRQRKNELKENIFQIDKQQNSLMREGIDNSDIQEYIHSLSIQKAEMDNELNEINERLERLSNDRFENSHLRHRIPPTEYFKKIIENREKDSDENN</sequence>
<organism evidence="3 4">
    <name type="scientific">Flagellimonas marina</name>
    <dbReference type="NCBI Taxonomy" id="1775168"/>
    <lineage>
        <taxon>Bacteria</taxon>
        <taxon>Pseudomonadati</taxon>
        <taxon>Bacteroidota</taxon>
        <taxon>Flavobacteriia</taxon>
        <taxon>Flavobacteriales</taxon>
        <taxon>Flavobacteriaceae</taxon>
        <taxon>Flagellimonas</taxon>
    </lineage>
</organism>
<protein>
    <submittedName>
        <fullName evidence="3">PIN domain-containing protein</fullName>
    </submittedName>
</protein>
<reference evidence="4" key="1">
    <citation type="journal article" date="2019" name="Int. J. Syst. Evol. Microbiol.">
        <title>The Global Catalogue of Microorganisms (GCM) 10K type strain sequencing project: providing services to taxonomists for standard genome sequencing and annotation.</title>
        <authorList>
            <consortium name="The Broad Institute Genomics Platform"/>
            <consortium name="The Broad Institute Genome Sequencing Center for Infectious Disease"/>
            <person name="Wu L."/>
            <person name="Ma J."/>
        </authorList>
    </citation>
    <scope>NUCLEOTIDE SEQUENCE [LARGE SCALE GENOMIC DNA]</scope>
    <source>
        <strain evidence="4">CGMCC 1.15774</strain>
    </source>
</reference>
<evidence type="ECO:0000313" key="3">
    <source>
        <dbReference type="EMBL" id="MFC4221201.1"/>
    </source>
</evidence>
<dbReference type="Pfam" id="PF18476">
    <property type="entry name" value="PIN_8"/>
    <property type="match status" value="1"/>
</dbReference>
<accession>A0ABV8PPI9</accession>
<keyword evidence="1" id="KW-0175">Coiled coil</keyword>
<evidence type="ECO:0000313" key="4">
    <source>
        <dbReference type="Proteomes" id="UP001595841"/>
    </source>
</evidence>
<name>A0ABV8PPI9_9FLAO</name>
<feature type="domain" description="PIN like" evidence="2">
    <location>
        <begin position="25"/>
        <end position="239"/>
    </location>
</feature>
<gene>
    <name evidence="3" type="ORF">ACFOWS_13705</name>
</gene>